<keyword evidence="1" id="KW-0472">Membrane</keyword>
<name>A0A9Q0MNA5_9DIPT</name>
<organism evidence="2 3">
    <name type="scientific">Pseudolycoriella hygida</name>
    <dbReference type="NCBI Taxonomy" id="35572"/>
    <lineage>
        <taxon>Eukaryota</taxon>
        <taxon>Metazoa</taxon>
        <taxon>Ecdysozoa</taxon>
        <taxon>Arthropoda</taxon>
        <taxon>Hexapoda</taxon>
        <taxon>Insecta</taxon>
        <taxon>Pterygota</taxon>
        <taxon>Neoptera</taxon>
        <taxon>Endopterygota</taxon>
        <taxon>Diptera</taxon>
        <taxon>Nematocera</taxon>
        <taxon>Sciaroidea</taxon>
        <taxon>Sciaridae</taxon>
        <taxon>Pseudolycoriella</taxon>
    </lineage>
</organism>
<reference evidence="2" key="1">
    <citation type="submission" date="2022-07" db="EMBL/GenBank/DDBJ databases">
        <authorList>
            <person name="Trinca V."/>
            <person name="Uliana J.V.C."/>
            <person name="Torres T.T."/>
            <person name="Ward R.J."/>
            <person name="Monesi N."/>
        </authorList>
    </citation>
    <scope>NUCLEOTIDE SEQUENCE</scope>
    <source>
        <strain evidence="2">HSMRA1968</strain>
        <tissue evidence="2">Whole embryos</tissue>
    </source>
</reference>
<keyword evidence="3" id="KW-1185">Reference proteome</keyword>
<protein>
    <submittedName>
        <fullName evidence="2">Uncharacterized protein</fullName>
    </submittedName>
</protein>
<dbReference type="OrthoDB" id="7779986at2759"/>
<keyword evidence="1" id="KW-1133">Transmembrane helix</keyword>
<feature type="transmembrane region" description="Helical" evidence="1">
    <location>
        <begin position="41"/>
        <end position="62"/>
    </location>
</feature>
<comment type="caution">
    <text evidence="2">The sequence shown here is derived from an EMBL/GenBank/DDBJ whole genome shotgun (WGS) entry which is preliminary data.</text>
</comment>
<keyword evidence="1" id="KW-0812">Transmembrane</keyword>
<sequence length="102" mass="11575">MSYYRDIILSITVPETDARRLVLRGRRTITRHYNRGLAIPAWAIIVIVALCQLVIGVVLYFVMRKFVLSGTSNSNSYTPAGVPVSSRNKTLTINDTDYYLYT</sequence>
<dbReference type="AlphaFoldDB" id="A0A9Q0MNA5"/>
<proteinExistence type="predicted"/>
<dbReference type="Proteomes" id="UP001151699">
    <property type="component" value="Chromosome C"/>
</dbReference>
<accession>A0A9Q0MNA5</accession>
<evidence type="ECO:0000313" key="2">
    <source>
        <dbReference type="EMBL" id="KAJ6634952.1"/>
    </source>
</evidence>
<evidence type="ECO:0000313" key="3">
    <source>
        <dbReference type="Proteomes" id="UP001151699"/>
    </source>
</evidence>
<evidence type="ECO:0000256" key="1">
    <source>
        <dbReference type="SAM" id="Phobius"/>
    </source>
</evidence>
<gene>
    <name evidence="2" type="ORF">Bhyg_13534</name>
</gene>
<dbReference type="EMBL" id="WJQU01000004">
    <property type="protein sequence ID" value="KAJ6634952.1"/>
    <property type="molecule type" value="Genomic_DNA"/>
</dbReference>
<feature type="non-terminal residue" evidence="2">
    <location>
        <position position="1"/>
    </location>
</feature>